<dbReference type="Proteomes" id="UP000244722">
    <property type="component" value="Unassembled WGS sequence"/>
</dbReference>
<accession>A0A2T7A7P7</accession>
<feature type="chain" id="PRO_5015632549" evidence="1">
    <location>
        <begin position="21"/>
        <end position="193"/>
    </location>
</feature>
<keyword evidence="3" id="KW-1185">Reference proteome</keyword>
<keyword evidence="1" id="KW-0732">Signal</keyword>
<dbReference type="EMBL" id="NESQ01000007">
    <property type="protein sequence ID" value="PUU83767.1"/>
    <property type="molecule type" value="Genomic_DNA"/>
</dbReference>
<dbReference type="AlphaFoldDB" id="A0A2T7A7P7"/>
<dbReference type="OrthoDB" id="3928002at2759"/>
<gene>
    <name evidence="2" type="ORF">B9Z19DRAFT_1189341</name>
</gene>
<reference evidence="2 3" key="1">
    <citation type="submission" date="2017-04" db="EMBL/GenBank/DDBJ databases">
        <title>Draft genome sequence of Tuber borchii Vittad., a whitish edible truffle.</title>
        <authorList>
            <consortium name="DOE Joint Genome Institute"/>
            <person name="Murat C."/>
            <person name="Kuo A."/>
            <person name="Barry K.W."/>
            <person name="Clum A."/>
            <person name="Dockter R.B."/>
            <person name="Fauchery L."/>
            <person name="Iotti M."/>
            <person name="Kohler A."/>
            <person name="Labutti K."/>
            <person name="Lindquist E.A."/>
            <person name="Lipzen A."/>
            <person name="Ohm R.A."/>
            <person name="Wang M."/>
            <person name="Grigoriev I.V."/>
            <person name="Zambonelli A."/>
            <person name="Martin F.M."/>
        </authorList>
    </citation>
    <scope>NUCLEOTIDE SEQUENCE [LARGE SCALE GENOMIC DNA]</scope>
    <source>
        <strain evidence="2 3">Tbo3840</strain>
    </source>
</reference>
<protein>
    <submittedName>
        <fullName evidence="2">Uncharacterized protein</fullName>
    </submittedName>
</protein>
<organism evidence="2 3">
    <name type="scientific">Tuber borchii</name>
    <name type="common">White truffle</name>
    <dbReference type="NCBI Taxonomy" id="42251"/>
    <lineage>
        <taxon>Eukaryota</taxon>
        <taxon>Fungi</taxon>
        <taxon>Dikarya</taxon>
        <taxon>Ascomycota</taxon>
        <taxon>Pezizomycotina</taxon>
        <taxon>Pezizomycetes</taxon>
        <taxon>Pezizales</taxon>
        <taxon>Tuberaceae</taxon>
        <taxon>Tuber</taxon>
    </lineage>
</organism>
<dbReference type="PANTHER" id="PTHR38049">
    <property type="entry name" value="RICIN B LECTIN DOMAIN-CONTAINING PROTEIN"/>
    <property type="match status" value="1"/>
</dbReference>
<name>A0A2T7A7P7_TUBBO</name>
<evidence type="ECO:0000313" key="2">
    <source>
        <dbReference type="EMBL" id="PUU83767.1"/>
    </source>
</evidence>
<sequence length="193" mass="21373">MVLGLLILTAIPTTIGVAQGITQDRRQRDAEAAAKAAGLPTYFSLYTSSDIKELDCKDITIRDGKFYIGCKNHPFAGYLRNMIETEIQAMVTTTSNDPPAMGWVYVHAETHEVRVGNKAEASANRFGVWEYENGLVMDGKSAFWAVEGDGGEGEWRLYYFEDGAEGEEVRRKGKKAVEISVKKTNITELIPSK</sequence>
<evidence type="ECO:0000313" key="3">
    <source>
        <dbReference type="Proteomes" id="UP000244722"/>
    </source>
</evidence>
<dbReference type="PANTHER" id="PTHR38049:SF1">
    <property type="entry name" value="PROTEIN KINASE DOMAIN-CONTAINING PROTEIN"/>
    <property type="match status" value="1"/>
</dbReference>
<comment type="caution">
    <text evidence="2">The sequence shown here is derived from an EMBL/GenBank/DDBJ whole genome shotgun (WGS) entry which is preliminary data.</text>
</comment>
<evidence type="ECO:0000256" key="1">
    <source>
        <dbReference type="SAM" id="SignalP"/>
    </source>
</evidence>
<proteinExistence type="predicted"/>
<feature type="signal peptide" evidence="1">
    <location>
        <begin position="1"/>
        <end position="20"/>
    </location>
</feature>